<protein>
    <submittedName>
        <fullName evidence="1">Uncharacterized protein</fullName>
    </submittedName>
</protein>
<comment type="caution">
    <text evidence="1">The sequence shown here is derived from an EMBL/GenBank/DDBJ whole genome shotgun (WGS) entry which is preliminary data.</text>
</comment>
<dbReference type="AlphaFoldDB" id="A0A0V0ZY89"/>
<proteinExistence type="predicted"/>
<accession>A0A0V0ZY89</accession>
<dbReference type="EMBL" id="JYDQ01000060">
    <property type="protein sequence ID" value="KRY17509.1"/>
    <property type="molecule type" value="Genomic_DNA"/>
</dbReference>
<name>A0A0V0ZY89_9BILA</name>
<gene>
    <name evidence="1" type="ORF">T12_8993</name>
</gene>
<organism evidence="1 2">
    <name type="scientific">Trichinella patagoniensis</name>
    <dbReference type="NCBI Taxonomy" id="990121"/>
    <lineage>
        <taxon>Eukaryota</taxon>
        <taxon>Metazoa</taxon>
        <taxon>Ecdysozoa</taxon>
        <taxon>Nematoda</taxon>
        <taxon>Enoplea</taxon>
        <taxon>Dorylaimia</taxon>
        <taxon>Trichinellida</taxon>
        <taxon>Trichinellidae</taxon>
        <taxon>Trichinella</taxon>
    </lineage>
</organism>
<evidence type="ECO:0000313" key="1">
    <source>
        <dbReference type="EMBL" id="KRY17509.1"/>
    </source>
</evidence>
<dbReference type="Proteomes" id="UP000054783">
    <property type="component" value="Unassembled WGS sequence"/>
</dbReference>
<sequence length="166" mass="19265">MNDTLHFDLSSTPHLLHNNRPSKNCRTDEIALLVTLDNQVSTVEQNSSTLLLGTVDAGQYSSLRILGYHWTHVHVWIVARTNANRFGTFDQKFYLISTLHEKSRLFVYLIDRVLRIGVSCQLVNMTTLSKNANKQLPQHQNRRKKLLECPDVCRENRQLQQIRLLQ</sequence>
<reference evidence="1 2" key="1">
    <citation type="submission" date="2015-01" db="EMBL/GenBank/DDBJ databases">
        <title>Evolution of Trichinella species and genotypes.</title>
        <authorList>
            <person name="Korhonen P.K."/>
            <person name="Edoardo P."/>
            <person name="Giuseppe L.R."/>
            <person name="Gasser R.B."/>
        </authorList>
    </citation>
    <scope>NUCLEOTIDE SEQUENCE [LARGE SCALE GENOMIC DNA]</scope>
    <source>
        <strain evidence="1">ISS2496</strain>
    </source>
</reference>
<keyword evidence="2" id="KW-1185">Reference proteome</keyword>
<evidence type="ECO:0000313" key="2">
    <source>
        <dbReference type="Proteomes" id="UP000054783"/>
    </source>
</evidence>